<feature type="region of interest" description="Disordered" evidence="7">
    <location>
        <begin position="456"/>
        <end position="524"/>
    </location>
</feature>
<dbReference type="Proteomes" id="UP000256970">
    <property type="component" value="Unassembled WGS sequence"/>
</dbReference>
<dbReference type="STRING" id="3088.A0A383WJ22"/>
<accession>A0A383WJ22</accession>
<evidence type="ECO:0000259" key="8">
    <source>
        <dbReference type="PROSITE" id="PS50011"/>
    </source>
</evidence>
<evidence type="ECO:0000256" key="6">
    <source>
        <dbReference type="PIRSR" id="PIRSR630616-2"/>
    </source>
</evidence>
<dbReference type="PANTHER" id="PTHR24350">
    <property type="entry name" value="SERINE/THREONINE-PROTEIN KINASE IAL-RELATED"/>
    <property type="match status" value="1"/>
</dbReference>
<feature type="binding site" evidence="6">
    <location>
        <position position="299"/>
    </location>
    <ligand>
        <name>ATP</name>
        <dbReference type="ChEBI" id="CHEBI:30616"/>
    </ligand>
</feature>
<evidence type="ECO:0000256" key="4">
    <source>
        <dbReference type="ARBA" id="ARBA00022777"/>
    </source>
</evidence>
<feature type="compositionally biased region" description="Basic and acidic residues" evidence="7">
    <location>
        <begin position="52"/>
        <end position="65"/>
    </location>
</feature>
<protein>
    <recommendedName>
        <fullName evidence="8">Protein kinase domain-containing protein</fullName>
    </recommendedName>
</protein>
<dbReference type="GO" id="GO:0005524">
    <property type="term" value="F:ATP binding"/>
    <property type="evidence" value="ECO:0007669"/>
    <property type="project" value="UniProtKB-KW"/>
</dbReference>
<evidence type="ECO:0000256" key="5">
    <source>
        <dbReference type="ARBA" id="ARBA00022840"/>
    </source>
</evidence>
<dbReference type="GO" id="GO:0004674">
    <property type="term" value="F:protein serine/threonine kinase activity"/>
    <property type="evidence" value="ECO:0007669"/>
    <property type="project" value="UniProtKB-KW"/>
</dbReference>
<evidence type="ECO:0000256" key="3">
    <source>
        <dbReference type="ARBA" id="ARBA00022741"/>
    </source>
</evidence>
<dbReference type="Pfam" id="PF00069">
    <property type="entry name" value="Pkinase"/>
    <property type="match status" value="2"/>
</dbReference>
<dbReference type="EMBL" id="FNXT01001285">
    <property type="protein sequence ID" value="SZX77458.1"/>
    <property type="molecule type" value="Genomic_DNA"/>
</dbReference>
<evidence type="ECO:0000256" key="1">
    <source>
        <dbReference type="ARBA" id="ARBA00022527"/>
    </source>
</evidence>
<evidence type="ECO:0000313" key="10">
    <source>
        <dbReference type="Proteomes" id="UP000256970"/>
    </source>
</evidence>
<dbReference type="InterPro" id="IPR011009">
    <property type="entry name" value="Kinase-like_dom_sf"/>
</dbReference>
<feature type="compositionally biased region" description="Low complexity" evidence="7">
    <location>
        <begin position="69"/>
        <end position="83"/>
    </location>
</feature>
<keyword evidence="3 6" id="KW-0547">Nucleotide-binding</keyword>
<dbReference type="SUPFAM" id="SSF56112">
    <property type="entry name" value="Protein kinase-like (PK-like)"/>
    <property type="match status" value="2"/>
</dbReference>
<gene>
    <name evidence="9" type="ORF">BQ4739_LOCUS17810</name>
</gene>
<reference evidence="9 10" key="1">
    <citation type="submission" date="2016-10" db="EMBL/GenBank/DDBJ databases">
        <authorList>
            <person name="Cai Z."/>
        </authorList>
    </citation>
    <scope>NUCLEOTIDE SEQUENCE [LARGE SCALE GENOMIC DNA]</scope>
</reference>
<keyword evidence="10" id="KW-1185">Reference proteome</keyword>
<evidence type="ECO:0000256" key="7">
    <source>
        <dbReference type="SAM" id="MobiDB-lite"/>
    </source>
</evidence>
<feature type="binding site" evidence="6">
    <location>
        <begin position="398"/>
        <end position="399"/>
    </location>
    <ligand>
        <name>ATP</name>
        <dbReference type="ChEBI" id="CHEBI:30616"/>
    </ligand>
</feature>
<keyword evidence="2" id="KW-0808">Transferase</keyword>
<keyword evidence="4" id="KW-0418">Kinase</keyword>
<evidence type="ECO:0000256" key="2">
    <source>
        <dbReference type="ARBA" id="ARBA00022679"/>
    </source>
</evidence>
<organism evidence="9 10">
    <name type="scientific">Tetradesmus obliquus</name>
    <name type="common">Green alga</name>
    <name type="synonym">Acutodesmus obliquus</name>
    <dbReference type="NCBI Taxonomy" id="3088"/>
    <lineage>
        <taxon>Eukaryota</taxon>
        <taxon>Viridiplantae</taxon>
        <taxon>Chlorophyta</taxon>
        <taxon>core chlorophytes</taxon>
        <taxon>Chlorophyceae</taxon>
        <taxon>CS clade</taxon>
        <taxon>Sphaeropleales</taxon>
        <taxon>Scenedesmaceae</taxon>
        <taxon>Tetradesmus</taxon>
    </lineage>
</organism>
<keyword evidence="1" id="KW-0723">Serine/threonine-protein kinase</keyword>
<feature type="compositionally biased region" description="Low complexity" evidence="7">
    <location>
        <begin position="512"/>
        <end position="524"/>
    </location>
</feature>
<dbReference type="SMART" id="SM00220">
    <property type="entry name" value="S_TKc"/>
    <property type="match status" value="1"/>
</dbReference>
<dbReference type="Gene3D" id="1.10.510.10">
    <property type="entry name" value="Transferase(Phosphotransferase) domain 1"/>
    <property type="match status" value="2"/>
</dbReference>
<dbReference type="PROSITE" id="PS50011">
    <property type="entry name" value="PROTEIN_KINASE_DOM"/>
    <property type="match status" value="1"/>
</dbReference>
<sequence length="880" mass="94189">MHHDDGAVKTAAALEASSPRSHGTEQKKKVQLSDSLQHAQLEPEASAEQADWFERQQRQQQRDEPPGGPSTSQPTTQQQQQQQRTREHGRVKFAGGDDDAVAASAGTFRAAQPAAAASLAYHHQQQHTDETSPANTARQQQANAAAGADGSSSPRFSGFFSRMKKSLGEGMLSRSSQPAAAAADGSSTSRSHLSHADSQADWADPGSPGAAAKGAEHVSSATFASGLRGLLGGASSRLLGSLMGRASSSSKADADEEEEELWFTSLDDFKPICHMLHRGRYVTAYFACANKTGQHFLLKKYDKHKMVPAEERGVRRSIAFSELLRHPNLVRCMGQWEEADIIYVVEEYVGKGDIFNDCISHPEKYTERHVAVSLVRPLLKALAYLHANNIIHRSVLPENLYMGIDDVARLGHLTLAVDQLSDRPKSRTALLDYMAPEMLSVKPHNEHELALGLLDDSSSESGADEEDEPSQQQQQQQLGASLQPASGDGGRGSKQAAARLRSSSGGGGNSSSGGQQLSRQGSRSIPMLQDEGCDAAALQPAGSSMSKLMRSSRSLNAAAAAGRAEWEHRDYYDEKVDIWQVGCMVHELLCGSMPFEVESKIDSAGLALWADIEQPPGSLPPDCVDFLQKALAKDPRQRPSAEQLQEHPWLARCEAGEPWRDPVELEAARLAAELATPWGWLRHNSRAAVAAASSWVQSWTAARSRVTPLLESWQHRKQQQQQQQQGGYASGPSSPVAAAHGGKPGINSAFSSFGVDGSAAAAAAAGGAPRRSLQLPSELQQQGLGGAAGSNGAGSRPSVVPPLKLTADLVGALNADWAATHKQSEDEEYVTACVVTTTPFSTTPAGSGFVSSSVSPSKTPASFGFVQQQQQQQQPQRLML</sequence>
<feature type="binding site" evidence="6">
    <location>
        <position position="280"/>
    </location>
    <ligand>
        <name>ATP</name>
        <dbReference type="ChEBI" id="CHEBI:30616"/>
    </ligand>
</feature>
<dbReference type="InterPro" id="IPR030616">
    <property type="entry name" value="Aur-like"/>
</dbReference>
<feature type="region of interest" description="Disordered" evidence="7">
    <location>
        <begin position="711"/>
        <end position="743"/>
    </location>
</feature>
<feature type="domain" description="Protein kinase" evidence="8">
    <location>
        <begin position="270"/>
        <end position="650"/>
    </location>
</feature>
<dbReference type="InterPro" id="IPR000719">
    <property type="entry name" value="Prot_kinase_dom"/>
</dbReference>
<proteinExistence type="predicted"/>
<feature type="compositionally biased region" description="Low complexity" evidence="7">
    <location>
        <begin position="134"/>
        <end position="161"/>
    </location>
</feature>
<feature type="compositionally biased region" description="Low complexity" evidence="7">
    <location>
        <begin position="101"/>
        <end position="123"/>
    </location>
</feature>
<dbReference type="AlphaFoldDB" id="A0A383WJ22"/>
<evidence type="ECO:0000313" key="9">
    <source>
        <dbReference type="EMBL" id="SZX77458.1"/>
    </source>
</evidence>
<keyword evidence="5 6" id="KW-0067">ATP-binding</keyword>
<feature type="region of interest" description="Disordered" evidence="7">
    <location>
        <begin position="1"/>
        <end position="215"/>
    </location>
</feature>
<feature type="region of interest" description="Disordered" evidence="7">
    <location>
        <begin position="861"/>
        <end position="880"/>
    </location>
</feature>
<name>A0A383WJ22_TETOB</name>